<feature type="compositionally biased region" description="Polar residues" evidence="4">
    <location>
        <begin position="480"/>
        <end position="491"/>
    </location>
</feature>
<evidence type="ECO:0000313" key="7">
    <source>
        <dbReference type="Ensembl" id="ENSSSCP00055018424.1"/>
    </source>
</evidence>
<dbReference type="FunFam" id="2.60.40.10:FF:000049">
    <property type="entry name" value="Leukocyte immunoglobulin-like receptor subfamily B member 1"/>
    <property type="match status" value="3"/>
</dbReference>
<evidence type="ECO:0000256" key="4">
    <source>
        <dbReference type="SAM" id="MobiDB-lite"/>
    </source>
</evidence>
<keyword evidence="5" id="KW-1133">Transmembrane helix</keyword>
<evidence type="ECO:0000313" key="8">
    <source>
        <dbReference type="Proteomes" id="UP000694724"/>
    </source>
</evidence>
<dbReference type="Pfam" id="PF13895">
    <property type="entry name" value="Ig_2"/>
    <property type="match status" value="1"/>
</dbReference>
<name>A0A8D1QBS1_PIG</name>
<dbReference type="Gene3D" id="2.60.40.10">
    <property type="entry name" value="Immunoglobulins"/>
    <property type="match status" value="3"/>
</dbReference>
<sequence length="527" mass="57349">MGKEGLGSSPPRAGPRETRGHRSLSRGRTSGAGDGLSPRSDPSTQGPDQTWSICVERGGAHGDSLPGLCWRPWDQVQAGVLPKPSIRADPGPIVPKGSPVTLWCQGSPQAEVYRLYKVGDSGLWEDEATQDSRNTARFHFESLSSRHAGRYQCIYRSRKGWSRQSDPLALVVTGVYREPSLSAQPGSLVLLGDRLTLQCRSDAGFGRFALTKDEGSTPPLRLDGQHSPDFPLGRVSHTRGGRYRCYAAHNLSDAWSAPSAPLDVLIAGMYRKPSLSAHPGTSVSWGENVTLQCLSEIVLDTFHLFKEGSLAPAQNLRLQDMVAPLQANFTLSPMTSAHNETYRCYTSQSTSPYVLSNPSDPLQLLISGGSEDGLMESGLQRGLPWYLSLLIGVSVAFVLLLLLLLFLLIRQRQRQRGQDTHRKSAAAPSVAKDRGQQKSSSPAADVQEEKLYAVVKHTWLKDGNPRDSQEAESEGPQDVTYAQLNHVTLRQGTMAPPPSQAGEPPAEPSVYATLAIHQPTKDPEPRD</sequence>
<dbReference type="CDD" id="cd16843">
    <property type="entry name" value="IgC2_D1_D2_LILR_KIR_like"/>
    <property type="match status" value="1"/>
</dbReference>
<keyword evidence="2" id="KW-1015">Disulfide bond</keyword>
<keyword evidence="1" id="KW-0732">Signal</keyword>
<dbReference type="Proteomes" id="UP000694724">
    <property type="component" value="Unplaced"/>
</dbReference>
<feature type="compositionally biased region" description="Polar residues" evidence="4">
    <location>
        <begin position="40"/>
        <end position="51"/>
    </location>
</feature>
<evidence type="ECO:0000256" key="3">
    <source>
        <dbReference type="ARBA" id="ARBA00023319"/>
    </source>
</evidence>
<dbReference type="SUPFAM" id="SSF48726">
    <property type="entry name" value="Immunoglobulin"/>
    <property type="match status" value="3"/>
</dbReference>
<dbReference type="InterPro" id="IPR007110">
    <property type="entry name" value="Ig-like_dom"/>
</dbReference>
<feature type="transmembrane region" description="Helical" evidence="5">
    <location>
        <begin position="385"/>
        <end position="409"/>
    </location>
</feature>
<dbReference type="PANTHER" id="PTHR11738">
    <property type="entry name" value="MHC CLASS I NK CELL RECEPTOR"/>
    <property type="match status" value="1"/>
</dbReference>
<dbReference type="InterPro" id="IPR036179">
    <property type="entry name" value="Ig-like_dom_sf"/>
</dbReference>
<evidence type="ECO:0000256" key="5">
    <source>
        <dbReference type="SAM" id="Phobius"/>
    </source>
</evidence>
<dbReference type="InterPro" id="IPR003599">
    <property type="entry name" value="Ig_sub"/>
</dbReference>
<organism evidence="7 8">
    <name type="scientific">Sus scrofa</name>
    <name type="common">Pig</name>
    <dbReference type="NCBI Taxonomy" id="9823"/>
    <lineage>
        <taxon>Eukaryota</taxon>
        <taxon>Metazoa</taxon>
        <taxon>Chordata</taxon>
        <taxon>Craniata</taxon>
        <taxon>Vertebrata</taxon>
        <taxon>Euteleostomi</taxon>
        <taxon>Mammalia</taxon>
        <taxon>Eutheria</taxon>
        <taxon>Laurasiatheria</taxon>
        <taxon>Artiodactyla</taxon>
        <taxon>Suina</taxon>
        <taxon>Suidae</taxon>
        <taxon>Sus</taxon>
    </lineage>
</organism>
<feature type="region of interest" description="Disordered" evidence="4">
    <location>
        <begin position="462"/>
        <end position="527"/>
    </location>
</feature>
<accession>A0A8D1QBS1</accession>
<proteinExistence type="predicted"/>
<keyword evidence="5" id="KW-0812">Transmembrane</keyword>
<dbReference type="AlphaFoldDB" id="A0A8D1QBS1"/>
<dbReference type="SMART" id="SM00409">
    <property type="entry name" value="IG"/>
    <property type="match status" value="3"/>
</dbReference>
<feature type="domain" description="Ig-like" evidence="6">
    <location>
        <begin position="82"/>
        <end position="169"/>
    </location>
</feature>
<keyword evidence="3" id="KW-0393">Immunoglobulin domain</keyword>
<evidence type="ECO:0000256" key="2">
    <source>
        <dbReference type="ARBA" id="ARBA00023157"/>
    </source>
</evidence>
<dbReference type="PROSITE" id="PS50835">
    <property type="entry name" value="IG_LIKE"/>
    <property type="match status" value="1"/>
</dbReference>
<feature type="region of interest" description="Disordered" evidence="4">
    <location>
        <begin position="417"/>
        <end position="447"/>
    </location>
</feature>
<feature type="region of interest" description="Disordered" evidence="4">
    <location>
        <begin position="1"/>
        <end position="51"/>
    </location>
</feature>
<reference evidence="7" key="1">
    <citation type="submission" date="2025-08" db="UniProtKB">
        <authorList>
            <consortium name="Ensembl"/>
        </authorList>
    </citation>
    <scope>IDENTIFICATION</scope>
</reference>
<dbReference type="InterPro" id="IPR050412">
    <property type="entry name" value="Ig-like_Receptors_ImmuneReg"/>
</dbReference>
<dbReference type="Ensembl" id="ENSSSCT00055023302.1">
    <property type="protein sequence ID" value="ENSSSCP00055018424.1"/>
    <property type="gene ID" value="ENSSSCG00055011924.1"/>
</dbReference>
<dbReference type="InterPro" id="IPR013783">
    <property type="entry name" value="Ig-like_fold"/>
</dbReference>
<evidence type="ECO:0000259" key="6">
    <source>
        <dbReference type="PROSITE" id="PS50835"/>
    </source>
</evidence>
<evidence type="ECO:0000256" key="1">
    <source>
        <dbReference type="ARBA" id="ARBA00022729"/>
    </source>
</evidence>
<protein>
    <recommendedName>
        <fullName evidence="6">Ig-like domain-containing protein</fullName>
    </recommendedName>
</protein>
<keyword evidence="5" id="KW-0472">Membrane</keyword>
<dbReference type="PANTHER" id="PTHR11738:SF88">
    <property type="entry name" value="IG-LIKE DOMAIN-CONTAINING PROTEIN"/>
    <property type="match status" value="1"/>
</dbReference>